<sequence>MSMASLALLVRLTSRVSSMADGGLLGFGVAVVAYRCIRDFTTASSAIIKIGHAPYVTPSDLHSLLSDDSDSGGKLVIVRGTAAVVKSLRSTGNDVVVSQSGDKGVILKNIQTCIYNKWGGIFGLSTNSMFSRFWNEQTSSSVSTVPFILVEKGNWPLSRYVTVDMEGSRHPLPPLTEVYHHLQPTDATPFTFLQAILGFNYPIMKLEKEKILPIGKDITVIGICSLKDGIPQISSCSDLPYFLYDSNKDQLIADISFTIKFLKWSGIVLGSLAIGILGYSIARNWIRWRERRRRQRASFEIPTEDDEEPEDVPNEELCVVCLIRRRRCAFVPCGHLVCCQRCALLVEREALPKCPLCRQSVQRWVRIYDS</sequence>
<dbReference type="CDD" id="cd23145">
    <property type="entry name" value="RING-HC_SPL2-like"/>
    <property type="match status" value="1"/>
</dbReference>
<organism evidence="15 16">
    <name type="scientific">Penstemon smallii</name>
    <dbReference type="NCBI Taxonomy" id="265156"/>
    <lineage>
        <taxon>Eukaryota</taxon>
        <taxon>Viridiplantae</taxon>
        <taxon>Streptophyta</taxon>
        <taxon>Embryophyta</taxon>
        <taxon>Tracheophyta</taxon>
        <taxon>Spermatophyta</taxon>
        <taxon>Magnoliopsida</taxon>
        <taxon>eudicotyledons</taxon>
        <taxon>Gunneridae</taxon>
        <taxon>Pentapetalae</taxon>
        <taxon>asterids</taxon>
        <taxon>lamiids</taxon>
        <taxon>Lamiales</taxon>
        <taxon>Plantaginaceae</taxon>
        <taxon>Cheloneae</taxon>
        <taxon>Penstemon</taxon>
    </lineage>
</organism>
<evidence type="ECO:0000256" key="3">
    <source>
        <dbReference type="ARBA" id="ARBA00012483"/>
    </source>
</evidence>
<evidence type="ECO:0000256" key="12">
    <source>
        <dbReference type="PROSITE-ProRule" id="PRU00175"/>
    </source>
</evidence>
<evidence type="ECO:0000256" key="11">
    <source>
        <dbReference type="ARBA" id="ARBA00023136"/>
    </source>
</evidence>
<name>A0ABD3SIV2_9LAMI</name>
<dbReference type="PROSITE" id="PS50089">
    <property type="entry name" value="ZF_RING_2"/>
    <property type="match status" value="1"/>
</dbReference>
<dbReference type="GO" id="GO:0008270">
    <property type="term" value="F:zinc ion binding"/>
    <property type="evidence" value="ECO:0007669"/>
    <property type="project" value="UniProtKB-KW"/>
</dbReference>
<keyword evidence="11 13" id="KW-0472">Membrane</keyword>
<keyword evidence="5 13" id="KW-0812">Transmembrane</keyword>
<evidence type="ECO:0000256" key="4">
    <source>
        <dbReference type="ARBA" id="ARBA00022679"/>
    </source>
</evidence>
<dbReference type="AlphaFoldDB" id="A0ABD3SIV2"/>
<proteinExistence type="predicted"/>
<evidence type="ECO:0000256" key="1">
    <source>
        <dbReference type="ARBA" id="ARBA00000900"/>
    </source>
</evidence>
<keyword evidence="6" id="KW-0479">Metal-binding</keyword>
<accession>A0ABD3SIV2</accession>
<evidence type="ECO:0000256" key="5">
    <source>
        <dbReference type="ARBA" id="ARBA00022692"/>
    </source>
</evidence>
<reference evidence="15 16" key="1">
    <citation type="submission" date="2024-12" db="EMBL/GenBank/DDBJ databases">
        <title>The unique morphological basis and parallel evolutionary history of personate flowers in Penstemon.</title>
        <authorList>
            <person name="Depatie T.H."/>
            <person name="Wessinger C.A."/>
        </authorList>
    </citation>
    <scope>NUCLEOTIDE SEQUENCE [LARGE SCALE GENOMIC DNA]</scope>
    <source>
        <strain evidence="15">WTNN_2</strain>
        <tissue evidence="15">Leaf</tissue>
    </source>
</reference>
<dbReference type="InterPro" id="IPR001841">
    <property type="entry name" value="Znf_RING"/>
</dbReference>
<comment type="subcellular location">
    <subcellularLocation>
        <location evidence="2">Membrane</location>
        <topology evidence="2">Multi-pass membrane protein</topology>
    </subcellularLocation>
</comment>
<evidence type="ECO:0000256" key="9">
    <source>
        <dbReference type="ARBA" id="ARBA00022833"/>
    </source>
</evidence>
<keyword evidence="4" id="KW-0808">Transferase</keyword>
<evidence type="ECO:0000259" key="14">
    <source>
        <dbReference type="PROSITE" id="PS50089"/>
    </source>
</evidence>
<keyword evidence="9" id="KW-0862">Zinc</keyword>
<evidence type="ECO:0000256" key="10">
    <source>
        <dbReference type="ARBA" id="ARBA00022989"/>
    </source>
</evidence>
<dbReference type="Pfam" id="PF13920">
    <property type="entry name" value="zf-C3HC4_3"/>
    <property type="match status" value="1"/>
</dbReference>
<dbReference type="Proteomes" id="UP001634393">
    <property type="component" value="Unassembled WGS sequence"/>
</dbReference>
<evidence type="ECO:0000256" key="8">
    <source>
        <dbReference type="ARBA" id="ARBA00022786"/>
    </source>
</evidence>
<dbReference type="EC" id="2.3.2.27" evidence="3"/>
<evidence type="ECO:0000256" key="13">
    <source>
        <dbReference type="SAM" id="Phobius"/>
    </source>
</evidence>
<evidence type="ECO:0000313" key="16">
    <source>
        <dbReference type="Proteomes" id="UP001634393"/>
    </source>
</evidence>
<comment type="catalytic activity">
    <reaction evidence="1">
        <text>S-ubiquitinyl-[E2 ubiquitin-conjugating enzyme]-L-cysteine + [acceptor protein]-L-lysine = [E2 ubiquitin-conjugating enzyme]-L-cysteine + N(6)-ubiquitinyl-[acceptor protein]-L-lysine.</text>
        <dbReference type="EC" id="2.3.2.27"/>
    </reaction>
</comment>
<dbReference type="SUPFAM" id="SSF57850">
    <property type="entry name" value="RING/U-box"/>
    <property type="match status" value="1"/>
</dbReference>
<evidence type="ECO:0000256" key="7">
    <source>
        <dbReference type="ARBA" id="ARBA00022771"/>
    </source>
</evidence>
<keyword evidence="16" id="KW-1185">Reference proteome</keyword>
<keyword evidence="8" id="KW-0833">Ubl conjugation pathway</keyword>
<dbReference type="PANTHER" id="PTHR47355:SF1">
    <property type="entry name" value="E3 UBIQUITIN-PROTEIN LIGASE SPL2"/>
    <property type="match status" value="1"/>
</dbReference>
<dbReference type="GO" id="GO:0061630">
    <property type="term" value="F:ubiquitin protein ligase activity"/>
    <property type="evidence" value="ECO:0007669"/>
    <property type="project" value="UniProtKB-EC"/>
</dbReference>
<evidence type="ECO:0000256" key="6">
    <source>
        <dbReference type="ARBA" id="ARBA00022723"/>
    </source>
</evidence>
<comment type="caution">
    <text evidence="15">The sequence shown here is derived from an EMBL/GenBank/DDBJ whole genome shotgun (WGS) entry which is preliminary data.</text>
</comment>
<evidence type="ECO:0000313" key="15">
    <source>
        <dbReference type="EMBL" id="KAL3824495.1"/>
    </source>
</evidence>
<dbReference type="GO" id="GO:0016020">
    <property type="term" value="C:membrane"/>
    <property type="evidence" value="ECO:0007669"/>
    <property type="project" value="UniProtKB-SubCell"/>
</dbReference>
<dbReference type="InterPro" id="IPR044247">
    <property type="entry name" value="SPL2-like"/>
</dbReference>
<evidence type="ECO:0000256" key="2">
    <source>
        <dbReference type="ARBA" id="ARBA00004141"/>
    </source>
</evidence>
<feature type="transmembrane region" description="Helical" evidence="13">
    <location>
        <begin position="264"/>
        <end position="286"/>
    </location>
</feature>
<keyword evidence="7 12" id="KW-0863">Zinc-finger</keyword>
<dbReference type="PANTHER" id="PTHR47355">
    <property type="entry name" value="E3 UBIQUITIN-PROTEIN LIGASE SPL2"/>
    <property type="match status" value="1"/>
</dbReference>
<gene>
    <name evidence="15" type="ORF">ACJIZ3_020524</name>
</gene>
<dbReference type="EMBL" id="JBJXBP010000006">
    <property type="protein sequence ID" value="KAL3824495.1"/>
    <property type="molecule type" value="Genomic_DNA"/>
</dbReference>
<protein>
    <recommendedName>
        <fullName evidence="3">RING-type E3 ubiquitin transferase</fullName>
        <ecNumber evidence="3">2.3.2.27</ecNumber>
    </recommendedName>
</protein>
<feature type="domain" description="RING-type" evidence="14">
    <location>
        <begin position="318"/>
        <end position="358"/>
    </location>
</feature>
<dbReference type="InterPro" id="IPR013083">
    <property type="entry name" value="Znf_RING/FYVE/PHD"/>
</dbReference>
<dbReference type="Gene3D" id="3.30.40.10">
    <property type="entry name" value="Zinc/RING finger domain, C3HC4 (zinc finger)"/>
    <property type="match status" value="1"/>
</dbReference>
<dbReference type="Pfam" id="PF12483">
    <property type="entry name" value="GIDE"/>
    <property type="match status" value="1"/>
</dbReference>
<dbReference type="InterPro" id="IPR022170">
    <property type="entry name" value="MUL1-like"/>
</dbReference>
<keyword evidence="10 13" id="KW-1133">Transmembrane helix</keyword>